<evidence type="ECO:0000313" key="2">
    <source>
        <dbReference type="Proteomes" id="UP000293550"/>
    </source>
</evidence>
<name>A0A4Q7DHN7_9PROT</name>
<dbReference type="Proteomes" id="UP000293550">
    <property type="component" value="Unassembled WGS sequence"/>
</dbReference>
<sequence>MNTHFDIPKPLINALTEVSQRLHKTETKVLIAALKEYLEDQEEAFDRWVKSGKKTISFEEVMKDCGLDAKDLDA</sequence>
<organism evidence="1 2">
    <name type="scientific">Candidatus Finniella inopinata</name>
    <dbReference type="NCBI Taxonomy" id="1696036"/>
    <lineage>
        <taxon>Bacteria</taxon>
        <taxon>Pseudomonadati</taxon>
        <taxon>Pseudomonadota</taxon>
        <taxon>Alphaproteobacteria</taxon>
        <taxon>Holosporales</taxon>
        <taxon>Candidatus Paracaedibacteraceae</taxon>
        <taxon>Candidatus Finniella</taxon>
    </lineage>
</organism>
<evidence type="ECO:0008006" key="3">
    <source>
        <dbReference type="Google" id="ProtNLM"/>
    </source>
</evidence>
<evidence type="ECO:0000313" key="1">
    <source>
        <dbReference type="EMBL" id="RZI46222.1"/>
    </source>
</evidence>
<protein>
    <recommendedName>
        <fullName evidence="3">CopG family transcriptional regulator</fullName>
    </recommendedName>
</protein>
<dbReference type="EMBL" id="SCFB01000005">
    <property type="protein sequence ID" value="RZI46222.1"/>
    <property type="molecule type" value="Genomic_DNA"/>
</dbReference>
<accession>A0A4Q7DHN7</accession>
<reference evidence="1 2" key="1">
    <citation type="submission" date="2018-10" db="EMBL/GenBank/DDBJ databases">
        <title>An updated phylogeny of the Alphaproteobacteria reveals that the parasitic Rickettsiales and Holosporales have independent origins.</title>
        <authorList>
            <person name="Munoz-Gomez S.A."/>
            <person name="Hess S."/>
            <person name="Burger G."/>
            <person name="Lang B.F."/>
            <person name="Susko E."/>
            <person name="Slamovits C.H."/>
            <person name="Roger A.J."/>
        </authorList>
    </citation>
    <scope>NUCLEOTIDE SEQUENCE [LARGE SCALE GENOMIC DNA]</scope>
    <source>
        <strain evidence="1">HOLO01</strain>
    </source>
</reference>
<comment type="caution">
    <text evidence="1">The sequence shown here is derived from an EMBL/GenBank/DDBJ whole genome shotgun (WGS) entry which is preliminary data.</text>
</comment>
<gene>
    <name evidence="1" type="ORF">EQU50_04620</name>
</gene>
<dbReference type="RefSeq" id="WP_130153974.1">
    <property type="nucleotide sequence ID" value="NZ_SCFB01000005.1"/>
</dbReference>
<keyword evidence="2" id="KW-1185">Reference proteome</keyword>
<dbReference type="AlphaFoldDB" id="A0A4Q7DHN7"/>
<proteinExistence type="predicted"/>